<dbReference type="InterPro" id="IPR029058">
    <property type="entry name" value="AB_hydrolase_fold"/>
</dbReference>
<dbReference type="PANTHER" id="PTHR36513">
    <property type="entry name" value="ABC TRANSMEMBRANE TYPE-1 DOMAIN-CONTAINING PROTEIN"/>
    <property type="match status" value="1"/>
</dbReference>
<sequence>MLDIARLFLLSAALLFAGCAPVLPHLAPTPAILKDPRLDFATQLPPALKTTELPVFYATTREPTDGPERYGNGQSENVNLGVADVRLGEPGWSWQQLVASDMASSVDHPRDGAVLAVKPFGSAGRGAELTEADRAFIQAIDAQLARTPNPSLVMYVHGYRVTFEEVAVQMGSFAHYLGQGTVVTFQWPTGTRFWNYVTDCPRARQSIPDIERMLELLSHTQAKQVNLLAYSCGSPLLAAALANLREHHQDLDPKALQQRYRIGNVIFAASDVDLKTFARDHVQPALDLSRQVIVYYSRIDRALGFSSLIAGASRLGDPNKEDLEGLDPKQLRELANDPRLQAVDVTDVRGAHEMGGMKGHGYWYANEVISTDVTLSLRYPIAPAQRCLRQQPGSQAWTIPDDYLDCLAKRLLAAYPDLAR</sequence>
<dbReference type="RefSeq" id="WP_169416449.1">
    <property type="nucleotide sequence ID" value="NZ_JABBFX010000001.1"/>
</dbReference>
<dbReference type="PANTHER" id="PTHR36513:SF1">
    <property type="entry name" value="TRANSMEMBRANE PROTEIN"/>
    <property type="match status" value="1"/>
</dbReference>
<dbReference type="AlphaFoldDB" id="A0A848GY38"/>
<comment type="caution">
    <text evidence="2">The sequence shown here is derived from an EMBL/GenBank/DDBJ whole genome shotgun (WGS) entry which is preliminary data.</text>
</comment>
<protein>
    <submittedName>
        <fullName evidence="2">Alpha/beta hydrolase</fullName>
    </submittedName>
</protein>
<name>A0A848GY38_9BURK</name>
<dbReference type="SUPFAM" id="SSF53474">
    <property type="entry name" value="alpha/beta-Hydrolases"/>
    <property type="match status" value="1"/>
</dbReference>
<gene>
    <name evidence="2" type="ORF">HHL11_00615</name>
</gene>
<dbReference type="EMBL" id="JABBFX010000001">
    <property type="protein sequence ID" value="NML42229.1"/>
    <property type="molecule type" value="Genomic_DNA"/>
</dbReference>
<dbReference type="Pfam" id="PF05990">
    <property type="entry name" value="DUF900"/>
    <property type="match status" value="1"/>
</dbReference>
<reference evidence="2 3" key="1">
    <citation type="submission" date="2020-04" db="EMBL/GenBank/DDBJ databases">
        <title>Ramlibacter sp. G-1-2-2 isolated from soil.</title>
        <authorList>
            <person name="Dahal R.H."/>
        </authorList>
    </citation>
    <scope>NUCLEOTIDE SEQUENCE [LARGE SCALE GENOMIC DNA]</scope>
    <source>
        <strain evidence="2 3">G-1-2-2</strain>
    </source>
</reference>
<keyword evidence="1" id="KW-0732">Signal</keyword>
<dbReference type="Proteomes" id="UP000541185">
    <property type="component" value="Unassembled WGS sequence"/>
</dbReference>
<dbReference type="InterPro" id="IPR010297">
    <property type="entry name" value="DUF900_hydrolase"/>
</dbReference>
<evidence type="ECO:0000313" key="2">
    <source>
        <dbReference type="EMBL" id="NML42229.1"/>
    </source>
</evidence>
<dbReference type="PROSITE" id="PS51257">
    <property type="entry name" value="PROKAR_LIPOPROTEIN"/>
    <property type="match status" value="1"/>
</dbReference>
<keyword evidence="2" id="KW-0378">Hydrolase</keyword>
<dbReference type="GO" id="GO:0016787">
    <property type="term" value="F:hydrolase activity"/>
    <property type="evidence" value="ECO:0007669"/>
    <property type="project" value="UniProtKB-KW"/>
</dbReference>
<proteinExistence type="predicted"/>
<feature type="signal peptide" evidence="1">
    <location>
        <begin position="1"/>
        <end position="17"/>
    </location>
</feature>
<accession>A0A848GY38</accession>
<feature type="chain" id="PRO_5032937165" evidence="1">
    <location>
        <begin position="18"/>
        <end position="420"/>
    </location>
</feature>
<evidence type="ECO:0000313" key="3">
    <source>
        <dbReference type="Proteomes" id="UP000541185"/>
    </source>
</evidence>
<organism evidence="2 3">
    <name type="scientific">Ramlibacter agri</name>
    <dbReference type="NCBI Taxonomy" id="2728837"/>
    <lineage>
        <taxon>Bacteria</taxon>
        <taxon>Pseudomonadati</taxon>
        <taxon>Pseudomonadota</taxon>
        <taxon>Betaproteobacteria</taxon>
        <taxon>Burkholderiales</taxon>
        <taxon>Comamonadaceae</taxon>
        <taxon>Ramlibacter</taxon>
    </lineage>
</organism>
<keyword evidence="3" id="KW-1185">Reference proteome</keyword>
<evidence type="ECO:0000256" key="1">
    <source>
        <dbReference type="SAM" id="SignalP"/>
    </source>
</evidence>